<accession>A0AAV3ZR32</accession>
<organism evidence="1 2">
    <name type="scientific">Plakobranchus ocellatus</name>
    <dbReference type="NCBI Taxonomy" id="259542"/>
    <lineage>
        <taxon>Eukaryota</taxon>
        <taxon>Metazoa</taxon>
        <taxon>Spiralia</taxon>
        <taxon>Lophotrochozoa</taxon>
        <taxon>Mollusca</taxon>
        <taxon>Gastropoda</taxon>
        <taxon>Heterobranchia</taxon>
        <taxon>Euthyneura</taxon>
        <taxon>Panpulmonata</taxon>
        <taxon>Sacoglossa</taxon>
        <taxon>Placobranchoidea</taxon>
        <taxon>Plakobranchidae</taxon>
        <taxon>Plakobranchus</taxon>
    </lineage>
</organism>
<dbReference type="EMBL" id="BLXT01002711">
    <property type="protein sequence ID" value="GFN96873.1"/>
    <property type="molecule type" value="Genomic_DNA"/>
</dbReference>
<dbReference type="AlphaFoldDB" id="A0AAV3ZR32"/>
<sequence length="165" mass="18552">MAKSLLSRRRTGYCLTHRNISMTGFICTECKKRSKAIRYLETMRNLLLVSLLLCLVVANAAPFLKIFKDANVDFQDAVQRKSDNMGKTVPLSTIVDRVKLALGSRDKISDAETMTISRTIQGALKQAGNSLAETFSNINKKLENTEIARLKDEELLRLLNGIWQC</sequence>
<reference evidence="1 2" key="1">
    <citation type="journal article" date="2021" name="Elife">
        <title>Chloroplast acquisition without the gene transfer in kleptoplastic sea slugs, Plakobranchus ocellatus.</title>
        <authorList>
            <person name="Maeda T."/>
            <person name="Takahashi S."/>
            <person name="Yoshida T."/>
            <person name="Shimamura S."/>
            <person name="Takaki Y."/>
            <person name="Nagai Y."/>
            <person name="Toyoda A."/>
            <person name="Suzuki Y."/>
            <person name="Arimoto A."/>
            <person name="Ishii H."/>
            <person name="Satoh N."/>
            <person name="Nishiyama T."/>
            <person name="Hasebe M."/>
            <person name="Maruyama T."/>
            <person name="Minagawa J."/>
            <person name="Obokata J."/>
            <person name="Shigenobu S."/>
        </authorList>
    </citation>
    <scope>NUCLEOTIDE SEQUENCE [LARGE SCALE GENOMIC DNA]</scope>
</reference>
<gene>
    <name evidence="1" type="ORF">PoB_002337900</name>
</gene>
<protein>
    <submittedName>
        <fullName evidence="1">Uncharacterized protein</fullName>
    </submittedName>
</protein>
<dbReference type="Proteomes" id="UP000735302">
    <property type="component" value="Unassembled WGS sequence"/>
</dbReference>
<comment type="caution">
    <text evidence="1">The sequence shown here is derived from an EMBL/GenBank/DDBJ whole genome shotgun (WGS) entry which is preliminary data.</text>
</comment>
<name>A0AAV3ZR32_9GAST</name>
<evidence type="ECO:0000313" key="1">
    <source>
        <dbReference type="EMBL" id="GFN96873.1"/>
    </source>
</evidence>
<proteinExistence type="predicted"/>
<keyword evidence="2" id="KW-1185">Reference proteome</keyword>
<evidence type="ECO:0000313" key="2">
    <source>
        <dbReference type="Proteomes" id="UP000735302"/>
    </source>
</evidence>